<feature type="compositionally biased region" description="Basic and acidic residues" evidence="1">
    <location>
        <begin position="1"/>
        <end position="19"/>
    </location>
</feature>
<evidence type="ECO:0000256" key="1">
    <source>
        <dbReference type="SAM" id="MobiDB-lite"/>
    </source>
</evidence>
<protein>
    <submittedName>
        <fullName evidence="2">Uncharacterized protein</fullName>
    </submittedName>
</protein>
<reference evidence="2 3" key="1">
    <citation type="journal article" date="2022" name="Nat. Ecol. Evol.">
        <title>A masculinizing supergene underlies an exaggerated male reproductive morph in a spider.</title>
        <authorList>
            <person name="Hendrickx F."/>
            <person name="De Corte Z."/>
            <person name="Sonet G."/>
            <person name="Van Belleghem S.M."/>
            <person name="Kostlbacher S."/>
            <person name="Vangestel C."/>
        </authorList>
    </citation>
    <scope>NUCLEOTIDE SEQUENCE [LARGE SCALE GENOMIC DNA]</scope>
    <source>
        <strain evidence="2">W744_W776</strain>
    </source>
</reference>
<dbReference type="Proteomes" id="UP000827092">
    <property type="component" value="Unassembled WGS sequence"/>
</dbReference>
<comment type="caution">
    <text evidence="2">The sequence shown here is derived from an EMBL/GenBank/DDBJ whole genome shotgun (WGS) entry which is preliminary data.</text>
</comment>
<feature type="compositionally biased region" description="Basic and acidic residues" evidence="1">
    <location>
        <begin position="30"/>
        <end position="40"/>
    </location>
</feature>
<organism evidence="2 3">
    <name type="scientific">Oedothorax gibbosus</name>
    <dbReference type="NCBI Taxonomy" id="931172"/>
    <lineage>
        <taxon>Eukaryota</taxon>
        <taxon>Metazoa</taxon>
        <taxon>Ecdysozoa</taxon>
        <taxon>Arthropoda</taxon>
        <taxon>Chelicerata</taxon>
        <taxon>Arachnida</taxon>
        <taxon>Araneae</taxon>
        <taxon>Araneomorphae</taxon>
        <taxon>Entelegynae</taxon>
        <taxon>Araneoidea</taxon>
        <taxon>Linyphiidae</taxon>
        <taxon>Erigoninae</taxon>
        <taxon>Oedothorax</taxon>
    </lineage>
</organism>
<evidence type="ECO:0000313" key="3">
    <source>
        <dbReference type="Proteomes" id="UP000827092"/>
    </source>
</evidence>
<sequence length="101" mass="10938">MGFFPDRQRQSDPRQKDATFSRSNRAPTINRERVGEEQRAGAEPSSPQKAGINSRQGTNGALFSGGNGKEEREKVIIPGMLMGRGCRGSAGKRCLGEFVGL</sequence>
<feature type="compositionally biased region" description="Polar residues" evidence="1">
    <location>
        <begin position="45"/>
        <end position="61"/>
    </location>
</feature>
<accession>A0AAV6VEP9</accession>
<name>A0AAV6VEP9_9ARAC</name>
<proteinExistence type="predicted"/>
<keyword evidence="3" id="KW-1185">Reference proteome</keyword>
<dbReference type="EMBL" id="JAFNEN010000090">
    <property type="protein sequence ID" value="KAG8195285.1"/>
    <property type="molecule type" value="Genomic_DNA"/>
</dbReference>
<evidence type="ECO:0000313" key="2">
    <source>
        <dbReference type="EMBL" id="KAG8195285.1"/>
    </source>
</evidence>
<dbReference type="AlphaFoldDB" id="A0AAV6VEP9"/>
<gene>
    <name evidence="2" type="ORF">JTE90_028434</name>
</gene>
<feature type="region of interest" description="Disordered" evidence="1">
    <location>
        <begin position="1"/>
        <end position="73"/>
    </location>
</feature>